<name>A0ACD3AH99_9AGAR</name>
<gene>
    <name evidence="1" type="ORF">BDN72DRAFT_801586</name>
</gene>
<accession>A0ACD3AH99</accession>
<protein>
    <submittedName>
        <fullName evidence="1">Uncharacterized protein</fullName>
    </submittedName>
</protein>
<organism evidence="1 2">
    <name type="scientific">Pluteus cervinus</name>
    <dbReference type="NCBI Taxonomy" id="181527"/>
    <lineage>
        <taxon>Eukaryota</taxon>
        <taxon>Fungi</taxon>
        <taxon>Dikarya</taxon>
        <taxon>Basidiomycota</taxon>
        <taxon>Agaricomycotina</taxon>
        <taxon>Agaricomycetes</taxon>
        <taxon>Agaricomycetidae</taxon>
        <taxon>Agaricales</taxon>
        <taxon>Pluteineae</taxon>
        <taxon>Pluteaceae</taxon>
        <taxon>Pluteus</taxon>
    </lineage>
</organism>
<dbReference type="Proteomes" id="UP000308600">
    <property type="component" value="Unassembled WGS sequence"/>
</dbReference>
<proteinExistence type="predicted"/>
<evidence type="ECO:0000313" key="2">
    <source>
        <dbReference type="Proteomes" id="UP000308600"/>
    </source>
</evidence>
<evidence type="ECO:0000313" key="1">
    <source>
        <dbReference type="EMBL" id="TFK65053.1"/>
    </source>
</evidence>
<dbReference type="EMBL" id="ML208450">
    <property type="protein sequence ID" value="TFK65053.1"/>
    <property type="molecule type" value="Genomic_DNA"/>
</dbReference>
<sequence>MDETYRNSKKLDHERFATKFDPEEVGIVKFVRECLLDGVDQGRKIRVEMDGLNVYDQGSFSNPHKNTLRSADMFGSVIVVFPTPHQGGDLVLRCDAGEEWTFDSSQLLSNQTTPKAAIIAFYSDVEHEVSLVESGHRVTLTYNLYYEDVRTTSRGKTIIKPAPQVPALHTHSTSNPTPILQSIPDEILLRTTLTSLLQDPNCLPDHGFFGFGLRFKYPFENHIFTDQEFQRIFLDQLKGSDAVIKRVCDSLSLPVELRFVID</sequence>
<reference evidence="1 2" key="1">
    <citation type="journal article" date="2019" name="Nat. Ecol. Evol.">
        <title>Megaphylogeny resolves global patterns of mushroom evolution.</title>
        <authorList>
            <person name="Varga T."/>
            <person name="Krizsan K."/>
            <person name="Foldi C."/>
            <person name="Dima B."/>
            <person name="Sanchez-Garcia M."/>
            <person name="Sanchez-Ramirez S."/>
            <person name="Szollosi G.J."/>
            <person name="Szarkandi J.G."/>
            <person name="Papp V."/>
            <person name="Albert L."/>
            <person name="Andreopoulos W."/>
            <person name="Angelini C."/>
            <person name="Antonin V."/>
            <person name="Barry K.W."/>
            <person name="Bougher N.L."/>
            <person name="Buchanan P."/>
            <person name="Buyck B."/>
            <person name="Bense V."/>
            <person name="Catcheside P."/>
            <person name="Chovatia M."/>
            <person name="Cooper J."/>
            <person name="Damon W."/>
            <person name="Desjardin D."/>
            <person name="Finy P."/>
            <person name="Geml J."/>
            <person name="Haridas S."/>
            <person name="Hughes K."/>
            <person name="Justo A."/>
            <person name="Karasinski D."/>
            <person name="Kautmanova I."/>
            <person name="Kiss B."/>
            <person name="Kocsube S."/>
            <person name="Kotiranta H."/>
            <person name="LaButti K.M."/>
            <person name="Lechner B.E."/>
            <person name="Liimatainen K."/>
            <person name="Lipzen A."/>
            <person name="Lukacs Z."/>
            <person name="Mihaltcheva S."/>
            <person name="Morgado L.N."/>
            <person name="Niskanen T."/>
            <person name="Noordeloos M.E."/>
            <person name="Ohm R.A."/>
            <person name="Ortiz-Santana B."/>
            <person name="Ovrebo C."/>
            <person name="Racz N."/>
            <person name="Riley R."/>
            <person name="Savchenko A."/>
            <person name="Shiryaev A."/>
            <person name="Soop K."/>
            <person name="Spirin V."/>
            <person name="Szebenyi C."/>
            <person name="Tomsovsky M."/>
            <person name="Tulloss R.E."/>
            <person name="Uehling J."/>
            <person name="Grigoriev I.V."/>
            <person name="Vagvolgyi C."/>
            <person name="Papp T."/>
            <person name="Martin F.M."/>
            <person name="Miettinen O."/>
            <person name="Hibbett D.S."/>
            <person name="Nagy L.G."/>
        </authorList>
    </citation>
    <scope>NUCLEOTIDE SEQUENCE [LARGE SCALE GENOMIC DNA]</scope>
    <source>
        <strain evidence="1 2">NL-1719</strain>
    </source>
</reference>
<feature type="non-terminal residue" evidence="1">
    <location>
        <position position="262"/>
    </location>
</feature>
<keyword evidence="2" id="KW-1185">Reference proteome</keyword>